<feature type="domain" description="SEA" evidence="13">
    <location>
        <begin position="156"/>
        <end position="274"/>
    </location>
</feature>
<dbReference type="SUPFAM" id="SSF48726">
    <property type="entry name" value="Immunoglobulin"/>
    <property type="match status" value="1"/>
</dbReference>
<dbReference type="GO" id="GO:0005886">
    <property type="term" value="C:plasma membrane"/>
    <property type="evidence" value="ECO:0007669"/>
    <property type="project" value="UniProtKB-SubCell"/>
</dbReference>
<dbReference type="InterPro" id="IPR000832">
    <property type="entry name" value="GPCR_2_secretin-like"/>
</dbReference>
<dbReference type="InterPro" id="IPR036364">
    <property type="entry name" value="SEA_dom_sf"/>
</dbReference>
<evidence type="ECO:0000256" key="9">
    <source>
        <dbReference type="ARBA" id="ARBA00023180"/>
    </source>
</evidence>
<evidence type="ECO:0000256" key="2">
    <source>
        <dbReference type="ARBA" id="ARBA00007343"/>
    </source>
</evidence>
<dbReference type="InterPro" id="IPR007110">
    <property type="entry name" value="Ig-like_dom"/>
</dbReference>
<evidence type="ECO:0000259" key="15">
    <source>
        <dbReference type="PROSITE" id="PS50227"/>
    </source>
</evidence>
<dbReference type="Pfam" id="PF24528">
    <property type="entry name" value="Ig_ADGRF3"/>
    <property type="match status" value="1"/>
</dbReference>
<feature type="transmembrane region" description="Helical" evidence="11">
    <location>
        <begin position="990"/>
        <end position="1012"/>
    </location>
</feature>
<feature type="domain" description="GAIN-B" evidence="14">
    <location>
        <begin position="624"/>
        <end position="786"/>
    </location>
</feature>
<dbReference type="FunFam" id="1.20.1070.10:FF:000058">
    <property type="entry name" value="Adhesion G protein-coupled receptor F5"/>
    <property type="match status" value="1"/>
</dbReference>
<feature type="chain" id="PRO_5013722114" evidence="12">
    <location>
        <begin position="23"/>
        <end position="1055"/>
    </location>
</feature>
<dbReference type="Pfam" id="PF01825">
    <property type="entry name" value="GPS"/>
    <property type="match status" value="1"/>
</dbReference>
<dbReference type="OrthoDB" id="10040049at2759"/>
<dbReference type="InterPro" id="IPR036445">
    <property type="entry name" value="GPCR_2_extracell_dom_sf"/>
</dbReference>
<dbReference type="InterPro" id="IPR000203">
    <property type="entry name" value="GPS"/>
</dbReference>
<feature type="domain" description="Ig-like" evidence="17">
    <location>
        <begin position="258"/>
        <end position="354"/>
    </location>
</feature>
<evidence type="ECO:0000256" key="7">
    <source>
        <dbReference type="ARBA" id="ARBA00023157"/>
    </source>
</evidence>
<evidence type="ECO:0000256" key="5">
    <source>
        <dbReference type="ARBA" id="ARBA00023040"/>
    </source>
</evidence>
<dbReference type="SMART" id="SM00409">
    <property type="entry name" value="IG"/>
    <property type="match status" value="2"/>
</dbReference>
<evidence type="ECO:0000256" key="11">
    <source>
        <dbReference type="SAM" id="Phobius"/>
    </source>
</evidence>
<evidence type="ECO:0000259" key="17">
    <source>
        <dbReference type="PROSITE" id="PS50835"/>
    </source>
</evidence>
<dbReference type="PROSITE" id="PS50024">
    <property type="entry name" value="SEA"/>
    <property type="match status" value="1"/>
</dbReference>
<dbReference type="InterPro" id="IPR001879">
    <property type="entry name" value="GPCR_2_extracellular_dom"/>
</dbReference>
<dbReference type="GO" id="GO:0007189">
    <property type="term" value="P:adenylate cyclase-activating G protein-coupled receptor signaling pathway"/>
    <property type="evidence" value="ECO:0007669"/>
    <property type="project" value="TreeGrafter"/>
</dbReference>
<dbReference type="InterPro" id="IPR000082">
    <property type="entry name" value="SEA_dom"/>
</dbReference>
<evidence type="ECO:0000256" key="3">
    <source>
        <dbReference type="ARBA" id="ARBA00022692"/>
    </source>
</evidence>
<feature type="transmembrane region" description="Helical" evidence="11">
    <location>
        <begin position="793"/>
        <end position="815"/>
    </location>
</feature>
<comment type="similarity">
    <text evidence="2">Belongs to the G-protein coupled receptor 2 family. Adhesion G-protein coupled receptor (ADGR) subfamily.</text>
</comment>
<dbReference type="InterPro" id="IPR057244">
    <property type="entry name" value="GAIN_B"/>
</dbReference>
<dbReference type="Gene3D" id="2.60.40.10">
    <property type="entry name" value="Immunoglobulins"/>
    <property type="match status" value="2"/>
</dbReference>
<dbReference type="SUPFAM" id="SSF111418">
    <property type="entry name" value="Hormone receptor domain"/>
    <property type="match status" value="1"/>
</dbReference>
<evidence type="ECO:0000256" key="6">
    <source>
        <dbReference type="ARBA" id="ARBA00023136"/>
    </source>
</evidence>
<dbReference type="SUPFAM" id="SSF82671">
    <property type="entry name" value="SEA domain"/>
    <property type="match status" value="1"/>
</dbReference>
<accession>A0A2G9S410</accession>
<evidence type="ECO:0000256" key="1">
    <source>
        <dbReference type="ARBA" id="ARBA00004141"/>
    </source>
</evidence>
<protein>
    <submittedName>
        <fullName evidence="18">Adhesion G-protein coupled receptor F3</fullName>
    </submittedName>
</protein>
<dbReference type="InterPro" id="IPR036179">
    <property type="entry name" value="Ig-like_dom_sf"/>
</dbReference>
<dbReference type="PROSITE" id="PS50261">
    <property type="entry name" value="G_PROTEIN_RECEP_F2_4"/>
    <property type="match status" value="1"/>
</dbReference>
<dbReference type="SMART" id="SM00303">
    <property type="entry name" value="GPS"/>
    <property type="match status" value="1"/>
</dbReference>
<organism evidence="18">
    <name type="scientific">Aquarana catesbeiana</name>
    <name type="common">American bullfrog</name>
    <name type="synonym">Rana catesbeiana</name>
    <dbReference type="NCBI Taxonomy" id="8400"/>
    <lineage>
        <taxon>Eukaryota</taxon>
        <taxon>Metazoa</taxon>
        <taxon>Chordata</taxon>
        <taxon>Craniata</taxon>
        <taxon>Vertebrata</taxon>
        <taxon>Euteleostomi</taxon>
        <taxon>Amphibia</taxon>
        <taxon>Batrachia</taxon>
        <taxon>Anura</taxon>
        <taxon>Neobatrachia</taxon>
        <taxon>Ranoidea</taxon>
        <taxon>Ranidae</taxon>
        <taxon>Aquarana</taxon>
    </lineage>
</organism>
<dbReference type="InterPro" id="IPR051587">
    <property type="entry name" value="Adhesion_GPCR"/>
</dbReference>
<sequence>MGANVDVIFLYLVMSLSCYLHSSVTNGQESELHDPRVRRHLPISWSAFQYTYYMDILIEGYGSSLTEIYLTNTSLLPYTLLMNASAYVSVVLIEITTECNVTGNGTEKMCTCNPGYSWNITMCYTYPPCSNSSNFCSCLFIQDDNIPVCEAPKNISDQRVSLKGYLTTNETFTPDLLDPSSTNYKAKESNLTLALLNAYTKNCNPLSVAVLGFSPGSVIASYRMLLAGPVSSTQLSSSNALVSQSLSSVTSSQLSTLGMVTIEPAQLEVNFGDPIQLVCQINETMPSVNWTLTVNNVTNTLFPGGENVNVSTQQMSSSTISVLTIAYASQYWEGKYSCQISIDGLELKAKAVVNITLLPLEITINPLQKSLTSKDTSQLQLECCVPYDEENYNVTWTYDNLIVAALPAGRTDLNCYTLVPPRPTNDTNYTCTFMNKAGQQKSNVIPVTVIQATDIYCSVNVSNGITWNVTKAGMSASALCPLGKSGYMTRDCSAVGVWLSVQDNCISQQLQTALSSVQALEQGLGIAQVNVPDIIQQMSNSSGTIVNNVAEVSTAVNILGSISSMAATQNCTFDPSVVTKFLTLASNLIDPDFSPLWRSSTSPPASKMLQSVECFCQLLQTGNQSFEIDLENIQIKGNSYEQGSVGEDYQKNFATVSLSIDKQTISSLLKQNNLKITSVVFSTIGNLLPNTFEKRNDSQLNSIVQSTSIKLSDSSYASTNIEMSFVVNTSNKMYSQHCVFWDFSLPGFGGSWSDAGCTSMLGTNTTFCSCSHLTSFAVLMSINVGSLALIEEITYAGLGVSILSLCICVFIEGFVWKTVTRTNISYFRHISLINITVSLLCADVFFLSSAFPSIIAKQLICLSITFLNHFFYLALFFWTFAQSVMLLHQLLFVFHHLRKRIFVSLSFTAGYFFPAIIAAGTLLYYYPKGKYRHEKVCWLNPESGAIYAFAVPAGSIIVFNFLTLLVVIAKLSRPSVSEANQADKETAKSILKAVVVLTPVFGLTWSFGFALLTNLDDLTRQVFTYGFAGMNAFQKTSTATTMSTSEASSDHIKKK</sequence>
<feature type="domain" description="G-protein coupled receptors family 2 profile 1" evidence="15">
    <location>
        <begin position="414"/>
        <end position="498"/>
    </location>
</feature>
<dbReference type="InterPro" id="IPR013783">
    <property type="entry name" value="Ig-like_fold"/>
</dbReference>
<dbReference type="Pfam" id="PF00002">
    <property type="entry name" value="7tm_2"/>
    <property type="match status" value="1"/>
</dbReference>
<dbReference type="EMBL" id="KV929612">
    <property type="protein sequence ID" value="PIO34850.1"/>
    <property type="molecule type" value="Genomic_DNA"/>
</dbReference>
<evidence type="ECO:0000256" key="8">
    <source>
        <dbReference type="ARBA" id="ARBA00023170"/>
    </source>
</evidence>
<evidence type="ECO:0000256" key="4">
    <source>
        <dbReference type="ARBA" id="ARBA00022989"/>
    </source>
</evidence>
<keyword evidence="5" id="KW-0297">G-protein coupled receptor</keyword>
<dbReference type="InterPro" id="IPR046338">
    <property type="entry name" value="GAIN_dom_sf"/>
</dbReference>
<dbReference type="GO" id="GO:0004930">
    <property type="term" value="F:G protein-coupled receptor activity"/>
    <property type="evidence" value="ECO:0007669"/>
    <property type="project" value="UniProtKB-KW"/>
</dbReference>
<reference evidence="18" key="1">
    <citation type="submission" date="2017-08" db="EMBL/GenBank/DDBJ databases">
        <title>Assembly of the North American Bullfrog Genome.</title>
        <authorList>
            <person name="Warren R.L."/>
            <person name="Vandervalk B.P."/>
            <person name="Kucuk E."/>
            <person name="Birol I."/>
            <person name="Helbing C."/>
            <person name="Pandoh P."/>
            <person name="Behsaz B."/>
            <person name="Mohamadi H."/>
            <person name="Chu J."/>
            <person name="Jackman S."/>
            <person name="Hammond S.A."/>
            <person name="Veldhoen N."/>
            <person name="Kirk H."/>
            <person name="Zhao Y."/>
            <person name="Coope R."/>
            <person name="Pleasance S."/>
            <person name="Moore R."/>
            <person name="Holt R."/>
        </authorList>
    </citation>
    <scope>NUCLEOTIDE SEQUENCE</scope>
    <source>
        <strain evidence="18">Bruno</strain>
        <tissue evidence="18">Liver</tissue>
    </source>
</reference>
<dbReference type="PROSITE" id="PS50835">
    <property type="entry name" value="IG_LIKE"/>
    <property type="match status" value="2"/>
</dbReference>
<keyword evidence="9" id="KW-0325">Glycoprotein</keyword>
<feature type="transmembrane region" description="Helical" evidence="11">
    <location>
        <begin position="827"/>
        <end position="850"/>
    </location>
</feature>
<keyword evidence="3 11" id="KW-0812">Transmembrane</keyword>
<dbReference type="PANTHER" id="PTHR45813">
    <property type="entry name" value="IG-LIKE DOMAIN-CONTAINING PROTEIN"/>
    <property type="match status" value="1"/>
</dbReference>
<gene>
    <name evidence="18" type="ORF">AB205_0012310</name>
</gene>
<feature type="signal peptide" evidence="12">
    <location>
        <begin position="1"/>
        <end position="22"/>
    </location>
</feature>
<dbReference type="InterPro" id="IPR056274">
    <property type="entry name" value="Ig_ADGRF3"/>
</dbReference>
<evidence type="ECO:0000259" key="16">
    <source>
        <dbReference type="PROSITE" id="PS50261"/>
    </source>
</evidence>
<dbReference type="InterPro" id="IPR057400">
    <property type="entry name" value="ADGRF3/5_N"/>
</dbReference>
<keyword evidence="10" id="KW-0807">Transducer</keyword>
<keyword evidence="7" id="KW-1015">Disulfide bond</keyword>
<proteinExistence type="inferred from homology"/>
<keyword evidence="4 11" id="KW-1133">Transmembrane helix</keyword>
<dbReference type="Pfam" id="PF25387">
    <property type="entry name" value="ADGRF3_N"/>
    <property type="match status" value="1"/>
</dbReference>
<keyword evidence="12" id="KW-0732">Signal</keyword>
<dbReference type="Gene3D" id="2.60.220.50">
    <property type="match status" value="1"/>
</dbReference>
<dbReference type="PANTHER" id="PTHR45813:SF10">
    <property type="entry name" value="ADHESION G-PROTEIN COUPLED RECEPTOR F3"/>
    <property type="match status" value="1"/>
</dbReference>
<keyword evidence="6 11" id="KW-0472">Membrane</keyword>
<dbReference type="AlphaFoldDB" id="A0A2G9S410"/>
<keyword evidence="8 18" id="KW-0675">Receptor</keyword>
<evidence type="ECO:0000256" key="12">
    <source>
        <dbReference type="SAM" id="SignalP"/>
    </source>
</evidence>
<dbReference type="PROSITE" id="PS50221">
    <property type="entry name" value="GAIN_B"/>
    <property type="match status" value="1"/>
</dbReference>
<feature type="transmembrane region" description="Helical" evidence="11">
    <location>
        <begin position="901"/>
        <end position="926"/>
    </location>
</feature>
<feature type="domain" description="Ig-like" evidence="17">
    <location>
        <begin position="359"/>
        <end position="448"/>
    </location>
</feature>
<feature type="domain" description="G-protein coupled receptors family 2 profile 2" evidence="16">
    <location>
        <begin position="790"/>
        <end position="1046"/>
    </location>
</feature>
<dbReference type="PROSITE" id="PS50227">
    <property type="entry name" value="G_PROTEIN_RECEP_F2_3"/>
    <property type="match status" value="1"/>
</dbReference>
<name>A0A2G9S410_AQUCT</name>
<dbReference type="GO" id="GO:0007166">
    <property type="term" value="P:cell surface receptor signaling pathway"/>
    <property type="evidence" value="ECO:0007669"/>
    <property type="project" value="InterPro"/>
</dbReference>
<comment type="subcellular location">
    <subcellularLocation>
        <location evidence="1">Membrane</location>
        <topology evidence="1">Multi-pass membrane protein</topology>
    </subcellularLocation>
</comment>
<evidence type="ECO:0000259" key="13">
    <source>
        <dbReference type="PROSITE" id="PS50024"/>
    </source>
</evidence>
<evidence type="ECO:0000256" key="10">
    <source>
        <dbReference type="ARBA" id="ARBA00023224"/>
    </source>
</evidence>
<dbReference type="Gene3D" id="1.20.1070.10">
    <property type="entry name" value="Rhodopsin 7-helix transmembrane proteins"/>
    <property type="match status" value="1"/>
</dbReference>
<dbReference type="InterPro" id="IPR003599">
    <property type="entry name" value="Ig_sub"/>
</dbReference>
<dbReference type="InterPro" id="IPR017981">
    <property type="entry name" value="GPCR_2-like_7TM"/>
</dbReference>
<evidence type="ECO:0000259" key="14">
    <source>
        <dbReference type="PROSITE" id="PS50221"/>
    </source>
</evidence>
<dbReference type="SMART" id="SM00008">
    <property type="entry name" value="HormR"/>
    <property type="match status" value="1"/>
</dbReference>
<evidence type="ECO:0000313" key="18">
    <source>
        <dbReference type="EMBL" id="PIO34850.1"/>
    </source>
</evidence>
<feature type="transmembrane region" description="Helical" evidence="11">
    <location>
        <begin position="946"/>
        <end position="969"/>
    </location>
</feature>
<dbReference type="Gene3D" id="4.10.1240.10">
    <property type="entry name" value="GPCR, family 2, extracellular hormone receptor domain"/>
    <property type="match status" value="1"/>
</dbReference>
<feature type="transmembrane region" description="Helical" evidence="11">
    <location>
        <begin position="870"/>
        <end position="894"/>
    </location>
</feature>